<dbReference type="PANTHER" id="PTHR43415:SF3">
    <property type="entry name" value="GNAT-FAMILY ACETYLTRANSFERASE"/>
    <property type="match status" value="1"/>
</dbReference>
<accession>A0ABV8JIF0</accession>
<evidence type="ECO:0000313" key="3">
    <source>
        <dbReference type="Proteomes" id="UP001595843"/>
    </source>
</evidence>
<organism evidence="2 3">
    <name type="scientific">Salinithrix halophila</name>
    <dbReference type="NCBI Taxonomy" id="1485204"/>
    <lineage>
        <taxon>Bacteria</taxon>
        <taxon>Bacillati</taxon>
        <taxon>Bacillota</taxon>
        <taxon>Bacilli</taxon>
        <taxon>Bacillales</taxon>
        <taxon>Thermoactinomycetaceae</taxon>
        <taxon>Salinithrix</taxon>
    </lineage>
</organism>
<dbReference type="EC" id="2.3.-.-" evidence="2"/>
<gene>
    <name evidence="2" type="ORF">ACFOUO_02895</name>
</gene>
<evidence type="ECO:0000313" key="2">
    <source>
        <dbReference type="EMBL" id="MFC4075749.1"/>
    </source>
</evidence>
<dbReference type="Gene3D" id="3.40.630.30">
    <property type="match status" value="1"/>
</dbReference>
<protein>
    <submittedName>
        <fullName evidence="2">GNAT family N-acetyltransferase</fullName>
        <ecNumber evidence="2">2.3.-.-</ecNumber>
    </submittedName>
</protein>
<dbReference type="SUPFAM" id="SSF55729">
    <property type="entry name" value="Acyl-CoA N-acyltransferases (Nat)"/>
    <property type="match status" value="1"/>
</dbReference>
<proteinExistence type="predicted"/>
<dbReference type="GO" id="GO:0016746">
    <property type="term" value="F:acyltransferase activity"/>
    <property type="evidence" value="ECO:0007669"/>
    <property type="project" value="UniProtKB-KW"/>
</dbReference>
<dbReference type="InterPro" id="IPR016181">
    <property type="entry name" value="Acyl_CoA_acyltransferase"/>
</dbReference>
<keyword evidence="2" id="KW-0012">Acyltransferase</keyword>
<feature type="domain" description="N-acetyltransferase" evidence="1">
    <location>
        <begin position="19"/>
        <end position="173"/>
    </location>
</feature>
<dbReference type="CDD" id="cd04301">
    <property type="entry name" value="NAT_SF"/>
    <property type="match status" value="1"/>
</dbReference>
<dbReference type="InterPro" id="IPR000182">
    <property type="entry name" value="GNAT_dom"/>
</dbReference>
<comment type="caution">
    <text evidence="2">The sequence shown here is derived from an EMBL/GenBank/DDBJ whole genome shotgun (WGS) entry which is preliminary data.</text>
</comment>
<dbReference type="PANTHER" id="PTHR43415">
    <property type="entry name" value="SPERMIDINE N(1)-ACETYLTRANSFERASE"/>
    <property type="match status" value="1"/>
</dbReference>
<dbReference type="EMBL" id="JBHSAP010000007">
    <property type="protein sequence ID" value="MFC4075749.1"/>
    <property type="molecule type" value="Genomic_DNA"/>
</dbReference>
<sequence length="196" mass="22959">MERIVEGKANKRFMEGNRIILRPLEGKHAEFFYESMQRQETRRLTGTQRVHSLEGVRSFIESVQKDASRVDLVIFHKEEERPLGELALMEMDPFNRHALLRIAIDRPEDRGKGYGSEALEVLLEYAFGVLQLHRIELEVFAFNASAIRAYEKVGFKKEGIRREVLFYDHRYHDAHVMGILESDYRALRRAEIPVDV</sequence>
<name>A0ABV8JIF0_9BACL</name>
<evidence type="ECO:0000259" key="1">
    <source>
        <dbReference type="PROSITE" id="PS51186"/>
    </source>
</evidence>
<dbReference type="PROSITE" id="PS51186">
    <property type="entry name" value="GNAT"/>
    <property type="match status" value="1"/>
</dbReference>
<dbReference type="RefSeq" id="WP_380701963.1">
    <property type="nucleotide sequence ID" value="NZ_JBHSAP010000007.1"/>
</dbReference>
<keyword evidence="3" id="KW-1185">Reference proteome</keyword>
<dbReference type="Pfam" id="PF13302">
    <property type="entry name" value="Acetyltransf_3"/>
    <property type="match status" value="1"/>
</dbReference>
<keyword evidence="2" id="KW-0808">Transferase</keyword>
<reference evidence="3" key="1">
    <citation type="journal article" date="2019" name="Int. J. Syst. Evol. Microbiol.">
        <title>The Global Catalogue of Microorganisms (GCM) 10K type strain sequencing project: providing services to taxonomists for standard genome sequencing and annotation.</title>
        <authorList>
            <consortium name="The Broad Institute Genomics Platform"/>
            <consortium name="The Broad Institute Genome Sequencing Center for Infectious Disease"/>
            <person name="Wu L."/>
            <person name="Ma J."/>
        </authorList>
    </citation>
    <scope>NUCLEOTIDE SEQUENCE [LARGE SCALE GENOMIC DNA]</scope>
    <source>
        <strain evidence="3">IBRC-M 10813</strain>
    </source>
</reference>
<dbReference type="Proteomes" id="UP001595843">
    <property type="component" value="Unassembled WGS sequence"/>
</dbReference>